<dbReference type="GO" id="GO:0009117">
    <property type="term" value="P:nucleotide metabolic process"/>
    <property type="evidence" value="ECO:0007669"/>
    <property type="project" value="InterPro"/>
</dbReference>
<dbReference type="PANTHER" id="PTHR38420">
    <property type="entry name" value="AP-4-A PHOSPHORYLASE II"/>
    <property type="match status" value="1"/>
</dbReference>
<evidence type="ECO:0000259" key="3">
    <source>
        <dbReference type="Pfam" id="PF19327"/>
    </source>
</evidence>
<dbReference type="InterPro" id="IPR019200">
    <property type="entry name" value="ATP_adenylylTrfase_C"/>
</dbReference>
<dbReference type="GO" id="GO:0005524">
    <property type="term" value="F:ATP binding"/>
    <property type="evidence" value="ECO:0007669"/>
    <property type="project" value="InterPro"/>
</dbReference>
<dbReference type="Pfam" id="PF09830">
    <property type="entry name" value="ATP_transf"/>
    <property type="match status" value="1"/>
</dbReference>
<protein>
    <submittedName>
        <fullName evidence="4">HIT-like domain-containing protein</fullName>
    </submittedName>
</protein>
<keyword evidence="5" id="KW-1185">Reference proteome</keyword>
<gene>
    <name evidence="4" type="ORF">QBC35DRAFT_537817</name>
</gene>
<dbReference type="Pfam" id="PF19327">
    <property type="entry name" value="Ap4A_phos_N"/>
    <property type="match status" value="1"/>
</dbReference>
<dbReference type="InterPro" id="IPR036265">
    <property type="entry name" value="HIT-like_sf"/>
</dbReference>
<feature type="compositionally biased region" description="Pro residues" evidence="1">
    <location>
        <begin position="65"/>
        <end position="79"/>
    </location>
</feature>
<accession>A0AAN6WP25</accession>
<dbReference type="AlphaFoldDB" id="A0AAN6WP25"/>
<evidence type="ECO:0000313" key="4">
    <source>
        <dbReference type="EMBL" id="KAK4185366.1"/>
    </source>
</evidence>
<organism evidence="4 5">
    <name type="scientific">Podospora australis</name>
    <dbReference type="NCBI Taxonomy" id="1536484"/>
    <lineage>
        <taxon>Eukaryota</taxon>
        <taxon>Fungi</taxon>
        <taxon>Dikarya</taxon>
        <taxon>Ascomycota</taxon>
        <taxon>Pezizomycotina</taxon>
        <taxon>Sordariomycetes</taxon>
        <taxon>Sordariomycetidae</taxon>
        <taxon>Sordariales</taxon>
        <taxon>Podosporaceae</taxon>
        <taxon>Podospora</taxon>
    </lineage>
</organism>
<evidence type="ECO:0000313" key="5">
    <source>
        <dbReference type="Proteomes" id="UP001302126"/>
    </source>
</evidence>
<proteinExistence type="predicted"/>
<comment type="caution">
    <text evidence="4">The sequence shown here is derived from an EMBL/GenBank/DDBJ whole genome shotgun (WGS) entry which is preliminary data.</text>
</comment>
<dbReference type="InterPro" id="IPR045759">
    <property type="entry name" value="Ap4A_phos1/2_N"/>
</dbReference>
<feature type="domain" description="Ap4A phosphorylase 1/2 N-terminal" evidence="3">
    <location>
        <begin position="14"/>
        <end position="188"/>
    </location>
</feature>
<sequence length="361" mass="39326">MTTPCEEMPPKKIPVHLPELVKTAFNRACASGDVNFYPTQVALLTVNSLPFQLRFSPSLANKPRNPLPPPPISAPPAAPAAPAQKKFFNPFESPLKSMLVATTPTHTVVLNKFAIVPEHFILATTEFKPQTHLLEAEDLEAAWGCIEAYHAKEKEGEEGELYVFFNSGPHSGASQPHRHLQLLPVSRMRDGLEAERIEWNVLANSLAEEETRRRLPFQTFTRRIPPPAPFSRGAQLRGIYLELYREACCAGGVEAKEQTEGEAKISYNLALTKRAMVLVPRVAEGGPVFEGAGEEGKKTVGKVALNGTVLAGTALVKTQEEWDALRKDPGQLGRVLGGIGVPWVEGEGKAQGFGREGGSLL</sequence>
<dbReference type="GO" id="GO:0003877">
    <property type="term" value="F:ATP:ADP adenylyltransferase activity"/>
    <property type="evidence" value="ECO:0007669"/>
    <property type="project" value="InterPro"/>
</dbReference>
<evidence type="ECO:0000259" key="2">
    <source>
        <dbReference type="Pfam" id="PF09830"/>
    </source>
</evidence>
<feature type="domain" description="ATP adenylyltransferase C-terminal" evidence="2">
    <location>
        <begin position="214"/>
        <end position="342"/>
    </location>
</feature>
<dbReference type="PANTHER" id="PTHR38420:SF3">
    <property type="entry name" value="5',5'''-P-1,P-4-TETRAPHOSPHATE PHOSPHORYLASE 2"/>
    <property type="match status" value="1"/>
</dbReference>
<dbReference type="Proteomes" id="UP001302126">
    <property type="component" value="Unassembled WGS sequence"/>
</dbReference>
<dbReference type="InterPro" id="IPR009163">
    <property type="entry name" value="Ap4A_phos1/2"/>
</dbReference>
<dbReference type="SUPFAM" id="SSF54197">
    <property type="entry name" value="HIT-like"/>
    <property type="match status" value="1"/>
</dbReference>
<dbReference type="InterPro" id="IPR043171">
    <property type="entry name" value="Ap4A_phos1/2-like"/>
</dbReference>
<dbReference type="EMBL" id="MU864452">
    <property type="protein sequence ID" value="KAK4185366.1"/>
    <property type="molecule type" value="Genomic_DNA"/>
</dbReference>
<reference evidence="4" key="1">
    <citation type="journal article" date="2023" name="Mol. Phylogenet. Evol.">
        <title>Genome-scale phylogeny and comparative genomics of the fungal order Sordariales.</title>
        <authorList>
            <person name="Hensen N."/>
            <person name="Bonometti L."/>
            <person name="Westerberg I."/>
            <person name="Brannstrom I.O."/>
            <person name="Guillou S."/>
            <person name="Cros-Aarteil S."/>
            <person name="Calhoun S."/>
            <person name="Haridas S."/>
            <person name="Kuo A."/>
            <person name="Mondo S."/>
            <person name="Pangilinan J."/>
            <person name="Riley R."/>
            <person name="LaButti K."/>
            <person name="Andreopoulos B."/>
            <person name="Lipzen A."/>
            <person name="Chen C."/>
            <person name="Yan M."/>
            <person name="Daum C."/>
            <person name="Ng V."/>
            <person name="Clum A."/>
            <person name="Steindorff A."/>
            <person name="Ohm R.A."/>
            <person name="Martin F."/>
            <person name="Silar P."/>
            <person name="Natvig D.O."/>
            <person name="Lalanne C."/>
            <person name="Gautier V."/>
            <person name="Ament-Velasquez S.L."/>
            <person name="Kruys A."/>
            <person name="Hutchinson M.I."/>
            <person name="Powell A.J."/>
            <person name="Barry K."/>
            <person name="Miller A.N."/>
            <person name="Grigoriev I.V."/>
            <person name="Debuchy R."/>
            <person name="Gladieux P."/>
            <person name="Hiltunen Thoren M."/>
            <person name="Johannesson H."/>
        </authorList>
    </citation>
    <scope>NUCLEOTIDE SEQUENCE</scope>
    <source>
        <strain evidence="4">PSN309</strain>
    </source>
</reference>
<evidence type="ECO:0000256" key="1">
    <source>
        <dbReference type="SAM" id="MobiDB-lite"/>
    </source>
</evidence>
<reference evidence="4" key="2">
    <citation type="submission" date="2023-05" db="EMBL/GenBank/DDBJ databases">
        <authorList>
            <consortium name="Lawrence Berkeley National Laboratory"/>
            <person name="Steindorff A."/>
            <person name="Hensen N."/>
            <person name="Bonometti L."/>
            <person name="Westerberg I."/>
            <person name="Brannstrom I.O."/>
            <person name="Guillou S."/>
            <person name="Cros-Aarteil S."/>
            <person name="Calhoun S."/>
            <person name="Haridas S."/>
            <person name="Kuo A."/>
            <person name="Mondo S."/>
            <person name="Pangilinan J."/>
            <person name="Riley R."/>
            <person name="Labutti K."/>
            <person name="Andreopoulos B."/>
            <person name="Lipzen A."/>
            <person name="Chen C."/>
            <person name="Yanf M."/>
            <person name="Daum C."/>
            <person name="Ng V."/>
            <person name="Clum A."/>
            <person name="Ohm R."/>
            <person name="Martin F."/>
            <person name="Silar P."/>
            <person name="Natvig D."/>
            <person name="Lalanne C."/>
            <person name="Gautier V."/>
            <person name="Ament-Velasquez S.L."/>
            <person name="Kruys A."/>
            <person name="Hutchinson M.I."/>
            <person name="Powell A.J."/>
            <person name="Barry K."/>
            <person name="Miller A.N."/>
            <person name="Grigoriev I.V."/>
            <person name="Debuchy R."/>
            <person name="Gladieux P."/>
            <person name="Thoren M.H."/>
            <person name="Johannesson H."/>
        </authorList>
    </citation>
    <scope>NUCLEOTIDE SEQUENCE</scope>
    <source>
        <strain evidence="4">PSN309</strain>
    </source>
</reference>
<dbReference type="Gene3D" id="3.30.428.70">
    <property type="match status" value="1"/>
</dbReference>
<feature type="region of interest" description="Disordered" evidence="1">
    <location>
        <begin position="60"/>
        <end position="79"/>
    </location>
</feature>
<name>A0AAN6WP25_9PEZI</name>